<dbReference type="Proteomes" id="UP000075411">
    <property type="component" value="Unassembled WGS sequence"/>
</dbReference>
<dbReference type="PATRIC" id="fig|104102.12.peg.2287"/>
<accession>A0A149TY33</accession>
<evidence type="ECO:0000313" key="2">
    <source>
        <dbReference type="Proteomes" id="UP000075411"/>
    </source>
</evidence>
<evidence type="ECO:0000313" key="1">
    <source>
        <dbReference type="EMBL" id="KXV58006.1"/>
    </source>
</evidence>
<sequence>MKAMAPPVFVTNIGTATDPLNVAVVNAPALVIKNSQNGSTATKTDGTFTQLNNIPCSYLTVVNNTGASLIIQQNNQPFYVLPGTYFTFNGITNANQLSAAYADNSGATVFYRAEG</sequence>
<dbReference type="EMBL" id="LHZT01000117">
    <property type="protein sequence ID" value="KXV58006.1"/>
    <property type="molecule type" value="Genomic_DNA"/>
</dbReference>
<reference evidence="1 2" key="1">
    <citation type="submission" date="2015-06" db="EMBL/GenBank/DDBJ databases">
        <title>Improved classification and identification of acetic acid bacteria using matrix-assisted laser desorption/ionization time-of-flight mass spectrometry; Gluconobacter nephelii and Gluconobacter uchimurae are later heterotypic synonyms of Gluconobacter japonicus and Gluconobacter oxydans, respectively.</title>
        <authorList>
            <person name="Li L."/>
            <person name="Cleenwerck I."/>
            <person name="De Vuyst L."/>
            <person name="Vandamme P."/>
        </authorList>
    </citation>
    <scope>NUCLEOTIDE SEQUENCE [LARGE SCALE GENOMIC DNA]</scope>
    <source>
        <strain evidence="1 2">LMG 1663</strain>
    </source>
</reference>
<gene>
    <name evidence="1" type="ORF">AD947_07400</name>
</gene>
<comment type="caution">
    <text evidence="1">The sequence shown here is derived from an EMBL/GenBank/DDBJ whole genome shotgun (WGS) entry which is preliminary data.</text>
</comment>
<name>A0A149TY33_9PROT</name>
<organism evidence="1 2">
    <name type="scientific">Acetobacter tropicalis</name>
    <dbReference type="NCBI Taxonomy" id="104102"/>
    <lineage>
        <taxon>Bacteria</taxon>
        <taxon>Pseudomonadati</taxon>
        <taxon>Pseudomonadota</taxon>
        <taxon>Alphaproteobacteria</taxon>
        <taxon>Acetobacterales</taxon>
        <taxon>Acetobacteraceae</taxon>
        <taxon>Acetobacter</taxon>
    </lineage>
</organism>
<protein>
    <submittedName>
        <fullName evidence="1">Uncharacterized protein</fullName>
    </submittedName>
</protein>
<proteinExistence type="predicted"/>
<dbReference type="RefSeq" id="WP_061488022.1">
    <property type="nucleotide sequence ID" value="NZ_LHZT01000117.1"/>
</dbReference>
<dbReference type="AlphaFoldDB" id="A0A149TY33"/>